<proteinExistence type="inferred from homology"/>
<name>A0A0U2NBU3_9CREN</name>
<dbReference type="Proteomes" id="UP000065473">
    <property type="component" value="Chromosome"/>
</dbReference>
<dbReference type="PANTHER" id="PTHR46268:SF25">
    <property type="entry name" value="USPA DOMAIN PROTEIN"/>
    <property type="match status" value="1"/>
</dbReference>
<dbReference type="InterPro" id="IPR006015">
    <property type="entry name" value="Universal_stress_UspA"/>
</dbReference>
<comment type="similarity">
    <text evidence="1">Belongs to the universal stress protein A family.</text>
</comment>
<evidence type="ECO:0000313" key="5">
    <source>
        <dbReference type="Proteomes" id="UP000060043"/>
    </source>
</evidence>
<gene>
    <name evidence="3" type="ORF">ATY89_09915</name>
    <name evidence="4" type="ORF">ATZ20_01470</name>
</gene>
<dbReference type="InterPro" id="IPR014729">
    <property type="entry name" value="Rossmann-like_a/b/a_fold"/>
</dbReference>
<dbReference type="InterPro" id="IPR006016">
    <property type="entry name" value="UspA"/>
</dbReference>
<reference evidence="5 6" key="1">
    <citation type="submission" date="2015-12" db="EMBL/GenBank/DDBJ databases">
        <title>A stable core within a dynamic pangenome in Sulfolobus acidocaldarius.</title>
        <authorList>
            <person name="Anderson R."/>
            <person name="Kouris A."/>
            <person name="Seward C."/>
            <person name="Campbell K."/>
            <person name="Whitaker R."/>
        </authorList>
    </citation>
    <scope>NUCLEOTIDE SEQUENCE [LARGE SCALE GENOMIC DNA]</scope>
    <source>
        <strain evidence="3 6">GG12-C01-09</strain>
        <strain evidence="4 5">NG05B_CO5_07</strain>
    </source>
</reference>
<protein>
    <submittedName>
        <fullName evidence="3">Universal stress protein UspA</fullName>
    </submittedName>
</protein>
<evidence type="ECO:0000259" key="2">
    <source>
        <dbReference type="Pfam" id="PF00582"/>
    </source>
</evidence>
<dbReference type="PaxDb" id="1435377-SUSAZ_07765"/>
<dbReference type="OrthoDB" id="105697at2157"/>
<dbReference type="SUPFAM" id="SSF52402">
    <property type="entry name" value="Adenine nucleotide alpha hydrolases-like"/>
    <property type="match status" value="1"/>
</dbReference>
<dbReference type="PIRSF" id="PIRSF006276">
    <property type="entry name" value="UspA"/>
    <property type="match status" value="1"/>
</dbReference>
<organism evidence="3 6">
    <name type="scientific">Sulfolobus acidocaldarius</name>
    <dbReference type="NCBI Taxonomy" id="2285"/>
    <lineage>
        <taxon>Archaea</taxon>
        <taxon>Thermoproteota</taxon>
        <taxon>Thermoprotei</taxon>
        <taxon>Sulfolobales</taxon>
        <taxon>Sulfolobaceae</taxon>
        <taxon>Sulfolobus</taxon>
    </lineage>
</organism>
<dbReference type="PANTHER" id="PTHR46268">
    <property type="entry name" value="STRESS RESPONSE PROTEIN NHAX"/>
    <property type="match status" value="1"/>
</dbReference>
<feature type="domain" description="UspA" evidence="2">
    <location>
        <begin position="3"/>
        <end position="144"/>
    </location>
</feature>
<evidence type="ECO:0000256" key="1">
    <source>
        <dbReference type="ARBA" id="ARBA00008791"/>
    </source>
</evidence>
<evidence type="ECO:0000313" key="3">
    <source>
        <dbReference type="EMBL" id="ALU30221.1"/>
    </source>
</evidence>
<dbReference type="Gene3D" id="3.40.50.620">
    <property type="entry name" value="HUPs"/>
    <property type="match status" value="1"/>
</dbReference>
<dbReference type="PRINTS" id="PR01438">
    <property type="entry name" value="UNVRSLSTRESS"/>
</dbReference>
<dbReference type="RefSeq" id="WP_015385647.1">
    <property type="nucleotide sequence ID" value="NZ_BHWZ01000004.1"/>
</dbReference>
<sequence length="144" mass="15239">MGMFKKIVVAYDGSDNANRALDVAIDLAKKYDAKLDVVQVVDTSALLGMGLAPVPNDLIQQVYSKAKSDVENAKSKATNQGIKEVDGIVLEGDPASSIVEYSSKSGANLIVTGSRGLSTFKRLLLGSVSTKIAQESRIPVLIVK</sequence>
<dbReference type="EMBL" id="CP013695">
    <property type="protein sequence ID" value="ALU30936.1"/>
    <property type="molecule type" value="Genomic_DNA"/>
</dbReference>
<dbReference type="Proteomes" id="UP000060043">
    <property type="component" value="Chromosome"/>
</dbReference>
<accession>A0A0U2NBU3</accession>
<evidence type="ECO:0000313" key="6">
    <source>
        <dbReference type="Proteomes" id="UP000065473"/>
    </source>
</evidence>
<dbReference type="STRING" id="1435377.SUSAZ_07765"/>
<dbReference type="AlphaFoldDB" id="A0A0U2NBU3"/>
<dbReference type="CDD" id="cd00293">
    <property type="entry name" value="USP-like"/>
    <property type="match status" value="1"/>
</dbReference>
<dbReference type="GeneID" id="14552132"/>
<evidence type="ECO:0000313" key="4">
    <source>
        <dbReference type="EMBL" id="ALU30936.1"/>
    </source>
</evidence>
<dbReference type="Pfam" id="PF00582">
    <property type="entry name" value="Usp"/>
    <property type="match status" value="1"/>
</dbReference>
<dbReference type="EMBL" id="CP013694">
    <property type="protein sequence ID" value="ALU30221.1"/>
    <property type="molecule type" value="Genomic_DNA"/>
</dbReference>